<dbReference type="PATRIC" id="fig|1229781.4.peg.1602"/>
<dbReference type="Gene3D" id="3.30.70.360">
    <property type="match status" value="1"/>
</dbReference>
<dbReference type="InterPro" id="IPR010158">
    <property type="entry name" value="Amidase_Cbmase"/>
</dbReference>
<feature type="binding site" evidence="3">
    <location>
        <position position="151"/>
    </location>
    <ligand>
        <name>Zn(2+)</name>
        <dbReference type="ChEBI" id="CHEBI:29105"/>
        <label>2</label>
    </ligand>
</feature>
<comment type="cofactor">
    <cofactor evidence="3">
        <name>Zn(2+)</name>
        <dbReference type="ChEBI" id="CHEBI:29105"/>
    </cofactor>
    <text evidence="3">Binds 2 Zn(2+) ions per subunit.</text>
</comment>
<dbReference type="AlphaFoldDB" id="K9ANM5"/>
<feature type="binding site" evidence="3">
    <location>
        <position position="114"/>
    </location>
    <ligand>
        <name>Zn(2+)</name>
        <dbReference type="ChEBI" id="CHEBI:29105"/>
        <label>2</label>
    </ligand>
</feature>
<feature type="binding site" evidence="4">
    <location>
        <position position="241"/>
    </location>
    <ligand>
        <name>allantoate</name>
        <dbReference type="ChEBI" id="CHEBI:17536"/>
    </ligand>
</feature>
<dbReference type="PANTHER" id="PTHR32494:SF5">
    <property type="entry name" value="ALLANTOATE AMIDOHYDROLASE"/>
    <property type="match status" value="1"/>
</dbReference>
<comment type="similarity">
    <text evidence="1">Belongs to the peptidase M20 family.</text>
</comment>
<dbReference type="InterPro" id="IPR002933">
    <property type="entry name" value="Peptidase_M20"/>
</dbReference>
<evidence type="ECO:0000313" key="7">
    <source>
        <dbReference type="EMBL" id="EKU47666.1"/>
    </source>
</evidence>
<organism evidence="7 8">
    <name type="scientific">Brevibacterium casei S18</name>
    <dbReference type="NCBI Taxonomy" id="1229781"/>
    <lineage>
        <taxon>Bacteria</taxon>
        <taxon>Bacillati</taxon>
        <taxon>Actinomycetota</taxon>
        <taxon>Actinomycetes</taxon>
        <taxon>Micrococcales</taxon>
        <taxon>Brevibacteriaceae</taxon>
        <taxon>Brevibacterium</taxon>
    </lineage>
</organism>
<dbReference type="NCBIfam" id="NF006770">
    <property type="entry name" value="PRK09290.1-4"/>
    <property type="match status" value="1"/>
</dbReference>
<sequence>MPPATPRARAAEMSDVVSLLGQIEDTGRDPRGPGYQRPGFSTTERDLREWFLAEVNRRGLDTEIDANGITWAWAHTPNATTGDDSAGGDASAGRANAVVTGSHLDSVPGGGAFDGPLGVASALAAFDELRDSGALERATRPLALAVFPEEEGSRFGVACLGSRLITGAIDADRALGLTDANGDTFADVARGYGLDPARVGTDPERLRSIGSFIELHVEQGIGLAGTDQAVAIGSSIIGHGRWHLAFAGQGNHAGTTPMSHRADPVVAASRVIGDIPTLAAATDARAVATVGRTLIHPGGTNVIASAMSFWLDIRHESDAVVDQVLAAITARAREHAADTGVSVTVSQESYSPTTRFTADLNDRLRSVLPESPMLPSGAGHDAGILAAHVPSAMLYVRNPTGVSHAPEEACEDDDARAGVSALVAVLESELGVATADDLGVPATGGAR</sequence>
<feature type="binding site" evidence="3">
    <location>
        <position position="404"/>
    </location>
    <ligand>
        <name>Zn(2+)</name>
        <dbReference type="ChEBI" id="CHEBI:29105"/>
        <label>2</label>
    </ligand>
</feature>
<dbReference type="SUPFAM" id="SSF53187">
    <property type="entry name" value="Zn-dependent exopeptidases"/>
    <property type="match status" value="1"/>
</dbReference>
<dbReference type="InterPro" id="IPR011650">
    <property type="entry name" value="Peptidase_M20_dimer"/>
</dbReference>
<dbReference type="Pfam" id="PF07687">
    <property type="entry name" value="M20_dimer"/>
    <property type="match status" value="1"/>
</dbReference>
<evidence type="ECO:0000256" key="1">
    <source>
        <dbReference type="ARBA" id="ARBA00006153"/>
    </source>
</evidence>
<dbReference type="Pfam" id="PF01546">
    <property type="entry name" value="Peptidase_M20"/>
    <property type="match status" value="1"/>
</dbReference>
<evidence type="ECO:0000256" key="2">
    <source>
        <dbReference type="ARBA" id="ARBA00022801"/>
    </source>
</evidence>
<gene>
    <name evidence="7" type="ORF">C272_07982</name>
</gene>
<dbReference type="PANTHER" id="PTHR32494">
    <property type="entry name" value="ALLANTOATE DEIMINASE-RELATED"/>
    <property type="match status" value="1"/>
</dbReference>
<feature type="domain" description="Peptidase M20 dimerisation" evidence="6">
    <location>
        <begin position="238"/>
        <end position="338"/>
    </location>
</feature>
<evidence type="ECO:0000259" key="6">
    <source>
        <dbReference type="Pfam" id="PF07687"/>
    </source>
</evidence>
<dbReference type="EMBL" id="AMSP01000005">
    <property type="protein sequence ID" value="EKU47666.1"/>
    <property type="molecule type" value="Genomic_DNA"/>
</dbReference>
<dbReference type="PIRSF" id="PIRSF001235">
    <property type="entry name" value="Amidase_carbamoylase"/>
    <property type="match status" value="1"/>
</dbReference>
<comment type="caution">
    <text evidence="7">The sequence shown here is derived from an EMBL/GenBank/DDBJ whole genome shotgun (WGS) entry which is preliminary data.</text>
</comment>
<dbReference type="GO" id="GO:0046872">
    <property type="term" value="F:metal ion binding"/>
    <property type="evidence" value="ECO:0007669"/>
    <property type="project" value="UniProtKB-KW"/>
</dbReference>
<evidence type="ECO:0000256" key="3">
    <source>
        <dbReference type="PIRSR" id="PIRSR001235-1"/>
    </source>
</evidence>
<accession>K9ANM5</accession>
<dbReference type="Proteomes" id="UP000009879">
    <property type="component" value="Unassembled WGS sequence"/>
</dbReference>
<protein>
    <submittedName>
        <fullName evidence="7">Allantoate amidohydrolase</fullName>
    </submittedName>
</protein>
<keyword evidence="2 7" id="KW-0378">Hydrolase</keyword>
<dbReference type="Gene3D" id="3.40.630.10">
    <property type="entry name" value="Zn peptidases"/>
    <property type="match status" value="1"/>
</dbReference>
<feature type="binding site" evidence="3">
    <location>
        <position position="103"/>
    </location>
    <ligand>
        <name>Zn(2+)</name>
        <dbReference type="ChEBI" id="CHEBI:29105"/>
        <label>1</label>
    </ligand>
</feature>
<name>K9ANM5_9MICO</name>
<feature type="region of interest" description="Disordered" evidence="5">
    <location>
        <begin position="22"/>
        <end position="41"/>
    </location>
</feature>
<dbReference type="NCBIfam" id="TIGR01879">
    <property type="entry name" value="hydantase"/>
    <property type="match status" value="1"/>
</dbReference>
<proteinExistence type="inferred from homology"/>
<evidence type="ECO:0000256" key="4">
    <source>
        <dbReference type="PIRSR" id="PIRSR001235-2"/>
    </source>
</evidence>
<feature type="binding site" evidence="3">
    <location>
        <position position="216"/>
    </location>
    <ligand>
        <name>Zn(2+)</name>
        <dbReference type="ChEBI" id="CHEBI:29105"/>
        <label>1</label>
    </ligand>
</feature>
<keyword evidence="3" id="KW-0862">Zinc</keyword>
<evidence type="ECO:0000313" key="8">
    <source>
        <dbReference type="Proteomes" id="UP000009879"/>
    </source>
</evidence>
<feature type="binding site" evidence="4">
    <location>
        <position position="301"/>
    </location>
    <ligand>
        <name>allantoate</name>
        <dbReference type="ChEBI" id="CHEBI:17536"/>
    </ligand>
</feature>
<dbReference type="eggNOG" id="COG0624">
    <property type="taxonomic scope" value="Bacteria"/>
</dbReference>
<dbReference type="GO" id="GO:0016813">
    <property type="term" value="F:hydrolase activity, acting on carbon-nitrogen (but not peptide) bonds, in linear amidines"/>
    <property type="evidence" value="ECO:0007669"/>
    <property type="project" value="InterPro"/>
</dbReference>
<evidence type="ECO:0000256" key="5">
    <source>
        <dbReference type="SAM" id="MobiDB-lite"/>
    </source>
</evidence>
<feature type="binding site" evidence="3">
    <location>
        <position position="114"/>
    </location>
    <ligand>
        <name>Zn(2+)</name>
        <dbReference type="ChEBI" id="CHEBI:29105"/>
        <label>1</label>
    </ligand>
</feature>
<dbReference type="SUPFAM" id="SSF55031">
    <property type="entry name" value="Bacterial exopeptidase dimerisation domain"/>
    <property type="match status" value="1"/>
</dbReference>
<keyword evidence="3" id="KW-0479">Metal-binding</keyword>
<keyword evidence="8" id="KW-1185">Reference proteome</keyword>
<dbReference type="InterPro" id="IPR036264">
    <property type="entry name" value="Bact_exopeptidase_dim_dom"/>
</dbReference>
<reference evidence="7 8" key="1">
    <citation type="submission" date="2012-09" db="EMBL/GenBank/DDBJ databases">
        <title>Genome Sequence of Brevibacterium casei S18.</title>
        <authorList>
            <person name="Sharma R."/>
            <person name="Singh A."/>
            <person name="Jangir P.K."/>
        </authorList>
    </citation>
    <scope>NUCLEOTIDE SEQUENCE [LARGE SCALE GENOMIC DNA]</scope>
    <source>
        <strain evidence="7 8">S18</strain>
    </source>
</reference>
<feature type="binding site" evidence="4">
    <location>
        <position position="314"/>
    </location>
    <ligand>
        <name>allantoate</name>
        <dbReference type="ChEBI" id="CHEBI:17536"/>
    </ligand>
</feature>